<gene>
    <name evidence="7" type="ORF">MESINF_0941</name>
</gene>
<evidence type="ECO:0000256" key="1">
    <source>
        <dbReference type="ARBA" id="ARBA00004141"/>
    </source>
</evidence>
<evidence type="ECO:0000313" key="7">
    <source>
        <dbReference type="EMBL" id="SSC12390.1"/>
    </source>
</evidence>
<feature type="transmembrane region" description="Helical" evidence="5">
    <location>
        <begin position="273"/>
        <end position="295"/>
    </location>
</feature>
<keyword evidence="8" id="KW-1185">Reference proteome</keyword>
<feature type="transmembrane region" description="Helical" evidence="5">
    <location>
        <begin position="235"/>
        <end position="261"/>
    </location>
</feature>
<feature type="transmembrane region" description="Helical" evidence="5">
    <location>
        <begin position="348"/>
        <end position="378"/>
    </location>
</feature>
<evidence type="ECO:0000256" key="4">
    <source>
        <dbReference type="ARBA" id="ARBA00023136"/>
    </source>
</evidence>
<evidence type="ECO:0000256" key="2">
    <source>
        <dbReference type="ARBA" id="ARBA00022692"/>
    </source>
</evidence>
<keyword evidence="4 5" id="KW-0472">Membrane</keyword>
<organism evidence="7 8">
    <name type="scientific">Mesotoga infera</name>
    <dbReference type="NCBI Taxonomy" id="1236046"/>
    <lineage>
        <taxon>Bacteria</taxon>
        <taxon>Thermotogati</taxon>
        <taxon>Thermotogota</taxon>
        <taxon>Thermotogae</taxon>
        <taxon>Kosmotogales</taxon>
        <taxon>Kosmotogaceae</taxon>
        <taxon>Mesotoga</taxon>
    </lineage>
</organism>
<feature type="domain" description="ABC transmembrane type-2" evidence="6">
    <location>
        <begin position="158"/>
        <end position="379"/>
    </location>
</feature>
<dbReference type="InterPro" id="IPR052902">
    <property type="entry name" value="ABC-2_transporter"/>
</dbReference>
<protein>
    <submittedName>
        <fullName evidence="7">ABC-type multidrug transport system, permease component</fullName>
    </submittedName>
</protein>
<evidence type="ECO:0000256" key="5">
    <source>
        <dbReference type="SAM" id="Phobius"/>
    </source>
</evidence>
<feature type="transmembrane region" description="Helical" evidence="5">
    <location>
        <begin position="191"/>
        <end position="214"/>
    </location>
</feature>
<dbReference type="AlphaFoldDB" id="A0A7Z7PNW9"/>
<dbReference type="EMBL" id="LS974202">
    <property type="protein sequence ID" value="SSC12390.1"/>
    <property type="molecule type" value="Genomic_DNA"/>
</dbReference>
<dbReference type="PANTHER" id="PTHR43027:SF2">
    <property type="entry name" value="TRANSPORT PERMEASE PROTEIN"/>
    <property type="match status" value="1"/>
</dbReference>
<dbReference type="InterPro" id="IPR047817">
    <property type="entry name" value="ABC2_TM_bact-type"/>
</dbReference>
<name>A0A7Z7PNW9_9BACT</name>
<dbReference type="GO" id="GO:0016020">
    <property type="term" value="C:membrane"/>
    <property type="evidence" value="ECO:0007669"/>
    <property type="project" value="UniProtKB-SubCell"/>
</dbReference>
<dbReference type="PROSITE" id="PS51012">
    <property type="entry name" value="ABC_TM2"/>
    <property type="match status" value="1"/>
</dbReference>
<keyword evidence="3 5" id="KW-1133">Transmembrane helix</keyword>
<dbReference type="KEGG" id="minf:MESINF_0941"/>
<dbReference type="PANTHER" id="PTHR43027">
    <property type="entry name" value="DOXORUBICIN RESISTANCE ABC TRANSPORTER PERMEASE PROTEIN DRRC-RELATED"/>
    <property type="match status" value="1"/>
</dbReference>
<evidence type="ECO:0000259" key="6">
    <source>
        <dbReference type="PROSITE" id="PS51012"/>
    </source>
</evidence>
<sequence>MSRMLKFTSGLFKNEIREFQVMFWSFIFPLILYFILTSVFGGMATGNPQGISFNLGIVKEENLTGFGRILDEVLGSISSNGGPFVQKEYGNLDEALEDLKNGKQDIVLVIPKGTNAKMTGSLMLQVGDVPLRMHYISGKESSSIAANILGEIMNEVNLEIKKRQDENYIDIASTNHVVSAKQEKGFDYNEYIFPGVALMMILSVSLFNSPIGLIQYRVSGTNKKLYTTPLKPLEYFSAHFVKLIFTMLMSLVLLYIIALTVYRVQGTIFDPGFILSLIYSMLVSVSFGLMVASFAKKLSTATVVGQSLYQVMMFMGGLYFPVFDLPWGLRWIVYLLPTTYLVELSRRFMGYTIAPISMTWLIVVPLIWMIFSVSVFALNFRKVMGYE</sequence>
<evidence type="ECO:0000256" key="3">
    <source>
        <dbReference type="ARBA" id="ARBA00022989"/>
    </source>
</evidence>
<feature type="transmembrane region" description="Helical" evidence="5">
    <location>
        <begin position="21"/>
        <end position="44"/>
    </location>
</feature>
<proteinExistence type="predicted"/>
<feature type="transmembrane region" description="Helical" evidence="5">
    <location>
        <begin position="307"/>
        <end position="328"/>
    </location>
</feature>
<comment type="subcellular location">
    <subcellularLocation>
        <location evidence="1">Membrane</location>
        <topology evidence="1">Multi-pass membrane protein</topology>
    </subcellularLocation>
</comment>
<accession>A0A7Z7PNW9</accession>
<reference evidence="7 8" key="1">
    <citation type="submission" date="2017-01" db="EMBL/GenBank/DDBJ databases">
        <authorList>
            <person name="Erauso G."/>
        </authorList>
    </citation>
    <scope>NUCLEOTIDE SEQUENCE [LARGE SCALE GENOMIC DNA]</scope>
    <source>
        <strain evidence="7">MESINF1</strain>
    </source>
</reference>
<dbReference type="Pfam" id="PF12698">
    <property type="entry name" value="ABC2_membrane_3"/>
    <property type="match status" value="1"/>
</dbReference>
<dbReference type="RefSeq" id="WP_169698724.1">
    <property type="nucleotide sequence ID" value="NZ_LS974202.1"/>
</dbReference>
<evidence type="ECO:0000313" key="8">
    <source>
        <dbReference type="Proteomes" id="UP000250796"/>
    </source>
</evidence>
<dbReference type="InterPro" id="IPR013525">
    <property type="entry name" value="ABC2_TM"/>
</dbReference>
<keyword evidence="2 5" id="KW-0812">Transmembrane</keyword>
<dbReference type="Proteomes" id="UP000250796">
    <property type="component" value="Chromosome MESINF"/>
</dbReference>
<dbReference type="GO" id="GO:0140359">
    <property type="term" value="F:ABC-type transporter activity"/>
    <property type="evidence" value="ECO:0007669"/>
    <property type="project" value="InterPro"/>
</dbReference>